<name>A0A9Q0P8K7_SALVM</name>
<evidence type="ECO:0000313" key="2">
    <source>
        <dbReference type="Proteomes" id="UP001151529"/>
    </source>
</evidence>
<reference evidence="1" key="1">
    <citation type="submission" date="2022-11" db="EMBL/GenBank/DDBJ databases">
        <authorList>
            <person name="Hyden B.L."/>
            <person name="Feng K."/>
            <person name="Yates T."/>
            <person name="Jawdy S."/>
            <person name="Smart L.B."/>
            <person name="Muchero W."/>
        </authorList>
    </citation>
    <scope>NUCLEOTIDE SEQUENCE</scope>
    <source>
        <tissue evidence="1">Shoot tip</tissue>
    </source>
</reference>
<protein>
    <submittedName>
        <fullName evidence="1">Uncharacterized protein</fullName>
    </submittedName>
</protein>
<dbReference type="EMBL" id="JAPFFL010000013">
    <property type="protein sequence ID" value="KAJ6683437.1"/>
    <property type="molecule type" value="Genomic_DNA"/>
</dbReference>
<keyword evidence="2" id="KW-1185">Reference proteome</keyword>
<gene>
    <name evidence="1" type="ORF">OIU85_007151</name>
</gene>
<dbReference type="Proteomes" id="UP001151529">
    <property type="component" value="Chromosome 17"/>
</dbReference>
<comment type="caution">
    <text evidence="1">The sequence shown here is derived from an EMBL/GenBank/DDBJ whole genome shotgun (WGS) entry which is preliminary data.</text>
</comment>
<proteinExistence type="predicted"/>
<evidence type="ECO:0000313" key="1">
    <source>
        <dbReference type="EMBL" id="KAJ6683437.1"/>
    </source>
</evidence>
<dbReference type="AlphaFoldDB" id="A0A9Q0P8K7"/>
<organism evidence="1 2">
    <name type="scientific">Salix viminalis</name>
    <name type="common">Common osier</name>
    <name type="synonym">Basket willow</name>
    <dbReference type="NCBI Taxonomy" id="40686"/>
    <lineage>
        <taxon>Eukaryota</taxon>
        <taxon>Viridiplantae</taxon>
        <taxon>Streptophyta</taxon>
        <taxon>Embryophyta</taxon>
        <taxon>Tracheophyta</taxon>
        <taxon>Spermatophyta</taxon>
        <taxon>Magnoliopsida</taxon>
        <taxon>eudicotyledons</taxon>
        <taxon>Gunneridae</taxon>
        <taxon>Pentapetalae</taxon>
        <taxon>rosids</taxon>
        <taxon>fabids</taxon>
        <taxon>Malpighiales</taxon>
        <taxon>Salicaceae</taxon>
        <taxon>Saliceae</taxon>
        <taxon>Salix</taxon>
    </lineage>
</organism>
<reference evidence="1" key="2">
    <citation type="journal article" date="2023" name="Int. J. Mol. Sci.">
        <title>De Novo Assembly and Annotation of 11 Diverse Shrub Willow (Salix) Genomes Reveals Novel Gene Organization in Sex-Linked Regions.</title>
        <authorList>
            <person name="Hyden B."/>
            <person name="Feng K."/>
            <person name="Yates T.B."/>
            <person name="Jawdy S."/>
            <person name="Cereghino C."/>
            <person name="Smart L.B."/>
            <person name="Muchero W."/>
        </authorList>
    </citation>
    <scope>NUCLEOTIDE SEQUENCE [LARGE SCALE GENOMIC DNA]</scope>
    <source>
        <tissue evidence="1">Shoot tip</tissue>
    </source>
</reference>
<accession>A0A9Q0P8K7</accession>
<sequence>MGYSSSIQKHLLIASAVPHRIEALSIEYACVSEVDKLSDLKPALSLDSDPSPNTIAATLCHRWILEYYSHISICKILAKHLAKRRKRLGANSMMECMRQIAARLQQFDMQGSHISPKK</sequence>